<keyword evidence="2" id="KW-1185">Reference proteome</keyword>
<dbReference type="EMBL" id="AZRM01000045">
    <property type="protein sequence ID" value="PNR99006.1"/>
    <property type="molecule type" value="Genomic_DNA"/>
</dbReference>
<protein>
    <submittedName>
        <fullName evidence="1">Uncharacterized protein</fullName>
    </submittedName>
</protein>
<gene>
    <name evidence="1" type="ORF">X928_08515</name>
</gene>
<sequence length="74" mass="8497">MKSKEVEPFKIYSEEISITGSYVNPFTMQRAVKILNSNEFLFQKLLTDVGDLSEIIKYISSDPKSFLKAAYIIQ</sequence>
<name>A0A2K1P8H8_9BACT</name>
<proteinExistence type="predicted"/>
<evidence type="ECO:0000313" key="1">
    <source>
        <dbReference type="EMBL" id="PNR99006.1"/>
    </source>
</evidence>
<dbReference type="AlphaFoldDB" id="A0A2K1P8H8"/>
<accession>A0A2K1P8H8</accession>
<dbReference type="Proteomes" id="UP000236199">
    <property type="component" value="Unassembled WGS sequence"/>
</dbReference>
<reference evidence="1 2" key="1">
    <citation type="submission" date="2013-12" db="EMBL/GenBank/DDBJ databases">
        <title>Comparative genomics of Petrotoga isolates.</title>
        <authorList>
            <person name="Nesbo C.L."/>
            <person name="Charchuk R."/>
            <person name="Chow K."/>
        </authorList>
    </citation>
    <scope>NUCLEOTIDE SEQUENCE [LARGE SCALE GENOMIC DNA]</scope>
    <source>
        <strain evidence="1 2">DSM 10691</strain>
    </source>
</reference>
<dbReference type="RefSeq" id="WP_103079291.1">
    <property type="nucleotide sequence ID" value="NZ_AZRM01000045.1"/>
</dbReference>
<organism evidence="1 2">
    <name type="scientific">Petrotoga miotherma DSM 10691</name>
    <dbReference type="NCBI Taxonomy" id="1434326"/>
    <lineage>
        <taxon>Bacteria</taxon>
        <taxon>Thermotogati</taxon>
        <taxon>Thermotogota</taxon>
        <taxon>Thermotogae</taxon>
        <taxon>Petrotogales</taxon>
        <taxon>Petrotogaceae</taxon>
        <taxon>Petrotoga</taxon>
    </lineage>
</organism>
<evidence type="ECO:0000313" key="2">
    <source>
        <dbReference type="Proteomes" id="UP000236199"/>
    </source>
</evidence>
<comment type="caution">
    <text evidence="1">The sequence shown here is derived from an EMBL/GenBank/DDBJ whole genome shotgun (WGS) entry which is preliminary data.</text>
</comment>